<dbReference type="RefSeq" id="WP_150904816.1">
    <property type="nucleotide sequence ID" value="NZ_VTWT01000009.1"/>
</dbReference>
<reference evidence="7 8" key="1">
    <citation type="submission" date="2019-09" db="EMBL/GenBank/DDBJ databases">
        <title>Genome sequence of Adhaeribacter sp. M2.</title>
        <authorList>
            <person name="Srinivasan S."/>
        </authorList>
    </citation>
    <scope>NUCLEOTIDE SEQUENCE [LARGE SCALE GENOMIC DNA]</scope>
    <source>
        <strain evidence="7 8">M2</strain>
    </source>
</reference>
<dbReference type="PANTHER" id="PTHR11878">
    <property type="entry name" value="SODIUM/CALCIUM EXCHANGER"/>
    <property type="match status" value="1"/>
</dbReference>
<keyword evidence="1 5" id="KW-0732">Signal</keyword>
<evidence type="ECO:0000259" key="6">
    <source>
        <dbReference type="SMART" id="SM00237"/>
    </source>
</evidence>
<dbReference type="InterPro" id="IPR051171">
    <property type="entry name" value="CaCA"/>
</dbReference>
<feature type="chain" id="PRO_5024808267" evidence="5">
    <location>
        <begin position="29"/>
        <end position="731"/>
    </location>
</feature>
<dbReference type="Proteomes" id="UP000326570">
    <property type="component" value="Unassembled WGS sequence"/>
</dbReference>
<keyword evidence="3" id="KW-0106">Calcium</keyword>
<dbReference type="InterPro" id="IPR026444">
    <property type="entry name" value="Secre_tail"/>
</dbReference>
<organism evidence="7 8">
    <name type="scientific">Adhaeribacter soli</name>
    <dbReference type="NCBI Taxonomy" id="2607655"/>
    <lineage>
        <taxon>Bacteria</taxon>
        <taxon>Pseudomonadati</taxon>
        <taxon>Bacteroidota</taxon>
        <taxon>Cytophagia</taxon>
        <taxon>Cytophagales</taxon>
        <taxon>Hymenobacteraceae</taxon>
        <taxon>Adhaeribacter</taxon>
    </lineage>
</organism>
<sequence length="731" mass="75729">MKHSYLKKLGLLALVVGGSLVASTEAFAQTRIAQYSFPNSTGSEDSIAVDAQPANATFRHMKRGTGVTPSGSAGTISASAWSTGALDLDDYFTFSVKPAAGYQITIDSIKLDERRSGTGIRDWAVRSSVDNFTTNIATFNVPDDTNTRKNNKITLGSAFDNLTTGVSFRFYGYTAEAAGGTWRLDSVEVYGSIQSAGPAAATLNFASATSSVAENVTGGTLNIPVTITNPSATTATTVTVAVATSGGTATSGTDYILTTGTLTFPAGSSTNQEAVLTITDDILVEGNETINLILTGASTGAAIGANSTHTVTITDNEIAPEISFGTPVTATVAENVTGGTLNIPVTISAASTSPVTVEVALANPSGTATATSDYVFAPQILTFTPAGALTQNAVLTIVNDRLIEANETVILTLRNATGGNIGTASTYTVTIVSEDAIPLYTVAQVTTNHPTTFVADSLNKIVSLRGTLYGVNQRSAGLQLTLIDNTGGIGLYKNAITLPAQGWPTVMPVEGDSVQVWGKVAQFNGLTQIELDSVHTLGTQPLRTPRIVTGPLTEAEESEFIRLANPVTLVTPSQWPTTGTAAVDVDVTDGTNTYRLRIVPSSGLVGTPAPSGPFTVTGIGGQFDNADPRDTGYQLLPRRTSDIQVVLGVSEDLSSAVSIYPNPASGILNLNLSALAGKKATITVVNTLGQVVATVPANATQINVSKFPAGIYTIQVVTPEAKAVKRFVKIN</sequence>
<keyword evidence="8" id="KW-1185">Reference proteome</keyword>
<dbReference type="PANTHER" id="PTHR11878:SF65">
    <property type="entry name" value="NA_CA-EXCHANGE PROTEIN, ISOFORM G"/>
    <property type="match status" value="1"/>
</dbReference>
<feature type="domain" description="Calx-beta" evidence="6">
    <location>
        <begin position="189"/>
        <end position="295"/>
    </location>
</feature>
<evidence type="ECO:0000256" key="2">
    <source>
        <dbReference type="ARBA" id="ARBA00022737"/>
    </source>
</evidence>
<dbReference type="NCBIfam" id="TIGR04183">
    <property type="entry name" value="Por_Secre_tail"/>
    <property type="match status" value="1"/>
</dbReference>
<keyword evidence="4" id="KW-0406">Ion transport</keyword>
<evidence type="ECO:0000313" key="7">
    <source>
        <dbReference type="EMBL" id="KAA9327312.1"/>
    </source>
</evidence>
<dbReference type="GO" id="GO:0007154">
    <property type="term" value="P:cell communication"/>
    <property type="evidence" value="ECO:0007669"/>
    <property type="project" value="InterPro"/>
</dbReference>
<keyword evidence="4" id="KW-0813">Transport</keyword>
<dbReference type="Pfam" id="PF03160">
    <property type="entry name" value="Calx-beta"/>
    <property type="match status" value="2"/>
</dbReference>
<name>A0A5N1IKV1_9BACT</name>
<feature type="signal peptide" evidence="5">
    <location>
        <begin position="1"/>
        <end position="28"/>
    </location>
</feature>
<evidence type="ECO:0000313" key="8">
    <source>
        <dbReference type="Proteomes" id="UP000326570"/>
    </source>
</evidence>
<dbReference type="Gene3D" id="2.60.40.2030">
    <property type="match status" value="2"/>
</dbReference>
<dbReference type="EMBL" id="VTWT01000009">
    <property type="protein sequence ID" value="KAA9327312.1"/>
    <property type="molecule type" value="Genomic_DNA"/>
</dbReference>
<evidence type="ECO:0000256" key="5">
    <source>
        <dbReference type="SAM" id="SignalP"/>
    </source>
</evidence>
<proteinExistence type="predicted"/>
<comment type="caution">
    <text evidence="7">The sequence shown here is derived from an EMBL/GenBank/DDBJ whole genome shotgun (WGS) entry which is preliminary data.</text>
</comment>
<keyword evidence="2" id="KW-0677">Repeat</keyword>
<dbReference type="AlphaFoldDB" id="A0A5N1IKV1"/>
<accession>A0A5N1IKV1</accession>
<evidence type="ECO:0000256" key="3">
    <source>
        <dbReference type="ARBA" id="ARBA00022837"/>
    </source>
</evidence>
<feature type="domain" description="Calx-beta" evidence="6">
    <location>
        <begin position="309"/>
        <end position="414"/>
    </location>
</feature>
<dbReference type="InterPro" id="IPR038081">
    <property type="entry name" value="CalX-like_sf"/>
</dbReference>
<dbReference type="SMART" id="SM00237">
    <property type="entry name" value="Calx_beta"/>
    <property type="match status" value="2"/>
</dbReference>
<dbReference type="GO" id="GO:0016020">
    <property type="term" value="C:membrane"/>
    <property type="evidence" value="ECO:0007669"/>
    <property type="project" value="InterPro"/>
</dbReference>
<dbReference type="SUPFAM" id="SSF141072">
    <property type="entry name" value="CalX-like"/>
    <property type="match status" value="2"/>
</dbReference>
<protein>
    <submittedName>
        <fullName evidence="7">T9SS type A sorting domain-containing protein</fullName>
    </submittedName>
</protein>
<dbReference type="Pfam" id="PF18962">
    <property type="entry name" value="Por_Secre_tail"/>
    <property type="match status" value="1"/>
</dbReference>
<evidence type="ECO:0000256" key="4">
    <source>
        <dbReference type="ARBA" id="ARBA00023065"/>
    </source>
</evidence>
<dbReference type="GO" id="GO:0030001">
    <property type="term" value="P:metal ion transport"/>
    <property type="evidence" value="ECO:0007669"/>
    <property type="project" value="TreeGrafter"/>
</dbReference>
<gene>
    <name evidence="7" type="ORF">F0P94_15455</name>
</gene>
<evidence type="ECO:0000256" key="1">
    <source>
        <dbReference type="ARBA" id="ARBA00022729"/>
    </source>
</evidence>
<dbReference type="InterPro" id="IPR003644">
    <property type="entry name" value="Calx_beta"/>
</dbReference>